<dbReference type="PROSITE" id="PS51820">
    <property type="entry name" value="PA14"/>
    <property type="match status" value="1"/>
</dbReference>
<keyword evidence="4 9" id="KW-0812">Transmembrane</keyword>
<evidence type="ECO:0000256" key="6">
    <source>
        <dbReference type="ARBA" id="ARBA00022989"/>
    </source>
</evidence>
<feature type="domain" description="PA14" evidence="10">
    <location>
        <begin position="87"/>
        <end position="248"/>
    </location>
</feature>
<dbReference type="GO" id="GO:0033842">
    <property type="term" value="F:N-acetyl-beta-glucosaminyl-derivative 4-beta-N-acetylgalactosaminyltransferase activity"/>
    <property type="evidence" value="ECO:0007669"/>
    <property type="project" value="UniProtKB-EC"/>
</dbReference>
<dbReference type="SUPFAM" id="SSF53448">
    <property type="entry name" value="Nucleotide-diphospho-sugar transferases"/>
    <property type="match status" value="1"/>
</dbReference>
<sequence>MTRRVSSVGLLSLFKTVEIQRKANMVLRKLRRGLCVLVPIYVCLVFIGFFSFIWSRARIPRGRKSIAHVTVYNEPISLVNTSFNSSKMSGVLNLHIWNDLCGNSVELLRETPLFPRYPHERLYIRSFQTARHVDAYAQRIFGFIEPKVSGLYTFAVSSDDTSELWLSFNENPRNLRLIASVFSPVESAWTEESIFSKYATQQSRNIRLEANRRYYVEALHKQGSGNGRIQVNWRKPGSIKLEPVTGEYLSAYFDDSRRNGSFRDFVKGYEELQWFPSHVKQRVFKGLNLKSQFNYTSLPLINRSEVKGVLNPCSYKPSYIIERNLSRYEGVNLVHDSLIFPFDNTYLHQARVPWSAGNKEVDNVTVSKIVGKFMNSLHKFHRKYYLQRILNVEQNPDPKLGSRFLLELELGVNGSSESFRLSEYVYLPLEKEELCFPEGVAWDNNATVYFILPVKNQGVWVHHFASQLAAMSNQSGDFNFHIIVVDFSSDDVDLDEVFSVWPLKNRYTLIKLTGPFHKTLGLQKAVSVVPNEDDIVFLFDLHIDVPFGLMDSVRKHTIFGKVAYAPTVGRLDCGAFPSDPYGFWQVNGYGILSVFKKDWDRFGGMNIRDFTTKWGGEDWDLIDRVLSAQLEIERLKQPGLFHYYHSHKGMWNT</sequence>
<dbReference type="Pfam" id="PF07691">
    <property type="entry name" value="PA14"/>
    <property type="match status" value="1"/>
</dbReference>
<keyword evidence="8 9" id="KW-0472">Membrane</keyword>
<dbReference type="InterPro" id="IPR008428">
    <property type="entry name" value="Chond_GalNAc"/>
</dbReference>
<dbReference type="PANTHER" id="PTHR12369">
    <property type="entry name" value="CHONDROITIN SYNTHASE"/>
    <property type="match status" value="1"/>
</dbReference>
<dbReference type="Proteomes" id="UP001159428">
    <property type="component" value="Unassembled WGS sequence"/>
</dbReference>
<dbReference type="GO" id="GO:0032580">
    <property type="term" value="C:Golgi cisterna membrane"/>
    <property type="evidence" value="ECO:0007669"/>
    <property type="project" value="UniProtKB-SubCell"/>
</dbReference>
<comment type="function">
    <text evidence="9">Transfers N-acetylgalactosamine (GalNAc) from UDP-GalNAc to N-acetylglucosamine-beta-benzyl with a beta-1,4-linkage to form N,N'-diacetyllactosediamine, GalNAc-beta-1,4-GlcNAc structures in N-linked glycans and probably O-linked glycans.</text>
</comment>
<evidence type="ECO:0000256" key="8">
    <source>
        <dbReference type="ARBA" id="ARBA00023136"/>
    </source>
</evidence>
<comment type="subcellular location">
    <subcellularLocation>
        <location evidence="1 9">Golgi apparatus</location>
        <location evidence="1 9">Golgi stack membrane</location>
        <topology evidence="1 9">Single-pass type II membrane protein</topology>
    </subcellularLocation>
</comment>
<evidence type="ECO:0000259" key="10">
    <source>
        <dbReference type="PROSITE" id="PS51820"/>
    </source>
</evidence>
<name>A0AAU9WNJ0_9CNID</name>
<gene>
    <name evidence="11" type="ORF">PMEA_00008103</name>
</gene>
<comment type="catalytic activity">
    <reaction evidence="9">
        <text>an N-acetyl-beta-D-glucosaminyl derivative + UDP-N-acetyl-alpha-D-galactosamine = an N-acetyl-beta-D-galactosaminyl-(1-&gt;4)-N-acetyl-beta-D-glucosaminyl derivative + UDP + H(+)</text>
        <dbReference type="Rhea" id="RHEA:20493"/>
        <dbReference type="ChEBI" id="CHEBI:15378"/>
        <dbReference type="ChEBI" id="CHEBI:58223"/>
        <dbReference type="ChEBI" id="CHEBI:61631"/>
        <dbReference type="ChEBI" id="CHEBI:67138"/>
        <dbReference type="ChEBI" id="CHEBI:138027"/>
        <dbReference type="EC" id="2.4.1.244"/>
    </reaction>
</comment>
<dbReference type="AlphaFoldDB" id="A0AAU9WNJ0"/>
<dbReference type="InterPro" id="IPR029044">
    <property type="entry name" value="Nucleotide-diphossugar_trans"/>
</dbReference>
<evidence type="ECO:0000256" key="4">
    <source>
        <dbReference type="ARBA" id="ARBA00022692"/>
    </source>
</evidence>
<dbReference type="EMBL" id="CALNXJ010000017">
    <property type="protein sequence ID" value="CAH3120145.1"/>
    <property type="molecule type" value="Genomic_DNA"/>
</dbReference>
<evidence type="ECO:0000256" key="9">
    <source>
        <dbReference type="RuleBase" id="RU364016"/>
    </source>
</evidence>
<dbReference type="Gene3D" id="3.90.182.10">
    <property type="entry name" value="Toxin - Anthrax Protective Antigen,domain 1"/>
    <property type="match status" value="1"/>
</dbReference>
<accession>A0AAU9WNJ0</accession>
<keyword evidence="6 9" id="KW-1133">Transmembrane helix</keyword>
<organism evidence="11 12">
    <name type="scientific">Pocillopora meandrina</name>
    <dbReference type="NCBI Taxonomy" id="46732"/>
    <lineage>
        <taxon>Eukaryota</taxon>
        <taxon>Metazoa</taxon>
        <taxon>Cnidaria</taxon>
        <taxon>Anthozoa</taxon>
        <taxon>Hexacorallia</taxon>
        <taxon>Scleractinia</taxon>
        <taxon>Astrocoeniina</taxon>
        <taxon>Pocilloporidae</taxon>
        <taxon>Pocillopora</taxon>
    </lineage>
</organism>
<evidence type="ECO:0000313" key="11">
    <source>
        <dbReference type="EMBL" id="CAH3120145.1"/>
    </source>
</evidence>
<dbReference type="SMART" id="SM00758">
    <property type="entry name" value="PA14"/>
    <property type="match status" value="1"/>
</dbReference>
<evidence type="ECO:0000313" key="12">
    <source>
        <dbReference type="Proteomes" id="UP001159428"/>
    </source>
</evidence>
<evidence type="ECO:0000256" key="2">
    <source>
        <dbReference type="ARBA" id="ARBA00009239"/>
    </source>
</evidence>
<dbReference type="Pfam" id="PF05679">
    <property type="entry name" value="CHGN"/>
    <property type="match status" value="1"/>
</dbReference>
<evidence type="ECO:0000256" key="3">
    <source>
        <dbReference type="ARBA" id="ARBA00022679"/>
    </source>
</evidence>
<keyword evidence="5 9" id="KW-0735">Signal-anchor</keyword>
<keyword evidence="12" id="KW-1185">Reference proteome</keyword>
<feature type="transmembrane region" description="Helical" evidence="9">
    <location>
        <begin position="34"/>
        <end position="54"/>
    </location>
</feature>
<proteinExistence type="inferred from homology"/>
<comment type="similarity">
    <text evidence="2 9">Belongs to the chondroitin N-acetylgalactosaminyltransferase family.</text>
</comment>
<dbReference type="InterPro" id="IPR037524">
    <property type="entry name" value="PA14/GLEYA"/>
</dbReference>
<reference evidence="11 12" key="1">
    <citation type="submission" date="2022-05" db="EMBL/GenBank/DDBJ databases">
        <authorList>
            <consortium name="Genoscope - CEA"/>
            <person name="William W."/>
        </authorList>
    </citation>
    <scope>NUCLEOTIDE SEQUENCE [LARGE SCALE GENOMIC DNA]</scope>
</reference>
<dbReference type="InterPro" id="IPR011658">
    <property type="entry name" value="PA14_dom"/>
</dbReference>
<evidence type="ECO:0000256" key="7">
    <source>
        <dbReference type="ARBA" id="ARBA00023034"/>
    </source>
</evidence>
<protein>
    <recommendedName>
        <fullName evidence="9">Beta-1,4-N-acetylgalactosaminyltransferase</fullName>
        <ecNumber evidence="9">2.4.1.244</ecNumber>
    </recommendedName>
</protein>
<dbReference type="SUPFAM" id="SSF56988">
    <property type="entry name" value="Anthrax protective antigen"/>
    <property type="match status" value="1"/>
</dbReference>
<comment type="caution">
    <text evidence="11">The sequence shown here is derived from an EMBL/GenBank/DDBJ whole genome shotgun (WGS) entry which is preliminary data.</text>
</comment>
<evidence type="ECO:0000256" key="5">
    <source>
        <dbReference type="ARBA" id="ARBA00022968"/>
    </source>
</evidence>
<evidence type="ECO:0000256" key="1">
    <source>
        <dbReference type="ARBA" id="ARBA00004447"/>
    </source>
</evidence>
<keyword evidence="7 9" id="KW-0333">Golgi apparatus</keyword>
<keyword evidence="3 9" id="KW-0808">Transferase</keyword>
<dbReference type="EC" id="2.4.1.244" evidence="9"/>
<dbReference type="InterPro" id="IPR051227">
    <property type="entry name" value="CS_glycosyltransferase"/>
</dbReference>
<dbReference type="PANTHER" id="PTHR12369:SF5">
    <property type="entry name" value="HEXOSYLTRANSFERASE"/>
    <property type="match status" value="1"/>
</dbReference>
<dbReference type="Gene3D" id="3.90.550.10">
    <property type="entry name" value="Spore Coat Polysaccharide Biosynthesis Protein SpsA, Chain A"/>
    <property type="match status" value="1"/>
</dbReference>